<dbReference type="InterPro" id="IPR007055">
    <property type="entry name" value="BON_dom"/>
</dbReference>
<name>A0A8J2V4M7_9PROT</name>
<evidence type="ECO:0000313" key="3">
    <source>
        <dbReference type="Proteomes" id="UP000613582"/>
    </source>
</evidence>
<protein>
    <recommendedName>
        <fullName evidence="1">BON domain-containing protein</fullName>
    </recommendedName>
</protein>
<reference evidence="2" key="2">
    <citation type="submission" date="2020-09" db="EMBL/GenBank/DDBJ databases">
        <authorList>
            <person name="Sun Q."/>
            <person name="Zhou Y."/>
        </authorList>
    </citation>
    <scope>NUCLEOTIDE SEQUENCE</scope>
    <source>
        <strain evidence="2">CGMCC 1.12921</strain>
    </source>
</reference>
<dbReference type="Proteomes" id="UP000613582">
    <property type="component" value="Unassembled WGS sequence"/>
</dbReference>
<evidence type="ECO:0000313" key="2">
    <source>
        <dbReference type="EMBL" id="GGC98261.1"/>
    </source>
</evidence>
<reference evidence="2" key="1">
    <citation type="journal article" date="2014" name="Int. J. Syst. Evol. Microbiol.">
        <title>Complete genome sequence of Corynebacterium casei LMG S-19264T (=DSM 44701T), isolated from a smear-ripened cheese.</title>
        <authorList>
            <consortium name="US DOE Joint Genome Institute (JGI-PGF)"/>
            <person name="Walter F."/>
            <person name="Albersmeier A."/>
            <person name="Kalinowski J."/>
            <person name="Ruckert C."/>
        </authorList>
    </citation>
    <scope>NUCLEOTIDE SEQUENCE</scope>
    <source>
        <strain evidence="2">CGMCC 1.12921</strain>
    </source>
</reference>
<dbReference type="AlphaFoldDB" id="A0A8J2V4M7"/>
<dbReference type="Pfam" id="PF04972">
    <property type="entry name" value="BON"/>
    <property type="match status" value="1"/>
</dbReference>
<proteinExistence type="predicted"/>
<feature type="domain" description="BON" evidence="1">
    <location>
        <begin position="59"/>
        <end position="90"/>
    </location>
</feature>
<dbReference type="RefSeq" id="WP_188159619.1">
    <property type="nucleotide sequence ID" value="NZ_BMGH01000001.1"/>
</dbReference>
<dbReference type="Gene3D" id="3.40.1520.20">
    <property type="match status" value="1"/>
</dbReference>
<keyword evidence="3" id="KW-1185">Reference proteome</keyword>
<evidence type="ECO:0000259" key="1">
    <source>
        <dbReference type="Pfam" id="PF04972"/>
    </source>
</evidence>
<gene>
    <name evidence="2" type="ORF">GCM10011342_04000</name>
</gene>
<organism evidence="2 3">
    <name type="scientific">Aquisalinus flavus</name>
    <dbReference type="NCBI Taxonomy" id="1526572"/>
    <lineage>
        <taxon>Bacteria</taxon>
        <taxon>Pseudomonadati</taxon>
        <taxon>Pseudomonadota</taxon>
        <taxon>Alphaproteobacteria</taxon>
        <taxon>Parvularculales</taxon>
        <taxon>Parvularculaceae</taxon>
        <taxon>Aquisalinus</taxon>
    </lineage>
</organism>
<accession>A0A8J2V4M7</accession>
<comment type="caution">
    <text evidence="2">The sequence shown here is derived from an EMBL/GenBank/DDBJ whole genome shotgun (WGS) entry which is preliminary data.</text>
</comment>
<sequence length="261" mass="26890">MTLKILAGTALFLLLGYGGIHSQWPARLGLDGTGVETAEQALREAALARLSDAGIAWANVTMNGQKAVLSGTAPDAAAAEQAAAVVRRSVWAGGYVGGGITSVDISRVRFETMQDAAPPVAAPFTWSASVIDGEAVTLVGFVPDDRVRLALVAEAESLFGEPVEDLMQVARGAPEGDWTRAASLSLAALSQLETGQVDATDARFSLSGLAVDDAAAERAREPLAAYPAGLTITVAINLVPDGLVEGQPARDREADEPVAGE</sequence>
<dbReference type="EMBL" id="BMGH01000001">
    <property type="protein sequence ID" value="GGC98261.1"/>
    <property type="molecule type" value="Genomic_DNA"/>
</dbReference>